<name>A0A5J4TYX8_9EUKA</name>
<accession>A0A5J4TYX8</accession>
<protein>
    <submittedName>
        <fullName evidence="2">Uncharacterized protein</fullName>
    </submittedName>
</protein>
<reference evidence="2 3" key="1">
    <citation type="submission" date="2019-03" db="EMBL/GenBank/DDBJ databases">
        <title>Single cell metagenomics reveals metabolic interactions within the superorganism composed of flagellate Streblomastix strix and complex community of Bacteroidetes bacteria on its surface.</title>
        <authorList>
            <person name="Treitli S.C."/>
            <person name="Kolisko M."/>
            <person name="Husnik F."/>
            <person name="Keeling P."/>
            <person name="Hampl V."/>
        </authorList>
    </citation>
    <scope>NUCLEOTIDE SEQUENCE [LARGE SCALE GENOMIC DNA]</scope>
    <source>
        <strain evidence="2">ST1C</strain>
    </source>
</reference>
<comment type="caution">
    <text evidence="2">The sequence shown here is derived from an EMBL/GenBank/DDBJ whole genome shotgun (WGS) entry which is preliminary data.</text>
</comment>
<sequence length="436" mass="51545">YEEIVVDVERRVGHLLWRQMWEDISRLFEMKKEDIKRDSELKALPGEKGKDQKRKKDQINQEMSESTGSGVTKVFHLETDDEDNSPHRFGQTTSSHLSMPISTSMSGSPERPHSPSIYCTACSELADTNKEVEYQRQRKFMLLRQYRMLKKFRRQQYFYLKNLNKGKMAVDEFMTADGRMKQYMSAEDESNFLLTNYSNIFGNGDSSRIDSFLTNDFETQINYEYLPITQKIKDETVLYSRILQERSALIMHKEQYQAERKKEEEEKEKQIEIEKTNQNKSETKDRYIRRYSKLTDRNRSSNLNTTLNITTSYVNDKKNEQDIKSDINQYQNINKQKLRGSAWAQDLEQVNELFVNEFENSSQILIEFHQKMQIKSGLDAINLRNLQTSSPIRYGVLIPRCLIMFINVITAEENEKKRLQTQVKIVKTTKVNKIWI</sequence>
<feature type="compositionally biased region" description="Basic and acidic residues" evidence="1">
    <location>
        <begin position="39"/>
        <end position="50"/>
    </location>
</feature>
<feature type="region of interest" description="Disordered" evidence="1">
    <location>
        <begin position="39"/>
        <end position="112"/>
    </location>
</feature>
<dbReference type="Proteomes" id="UP000324800">
    <property type="component" value="Unassembled WGS sequence"/>
</dbReference>
<feature type="compositionally biased region" description="Polar residues" evidence="1">
    <location>
        <begin position="90"/>
        <end position="107"/>
    </location>
</feature>
<dbReference type="AlphaFoldDB" id="A0A5J4TYX8"/>
<gene>
    <name evidence="2" type="ORF">EZS28_041622</name>
</gene>
<feature type="non-terminal residue" evidence="2">
    <location>
        <position position="436"/>
    </location>
</feature>
<feature type="non-terminal residue" evidence="2">
    <location>
        <position position="1"/>
    </location>
</feature>
<feature type="compositionally biased region" description="Polar residues" evidence="1">
    <location>
        <begin position="60"/>
        <end position="70"/>
    </location>
</feature>
<organism evidence="2 3">
    <name type="scientific">Streblomastix strix</name>
    <dbReference type="NCBI Taxonomy" id="222440"/>
    <lineage>
        <taxon>Eukaryota</taxon>
        <taxon>Metamonada</taxon>
        <taxon>Preaxostyla</taxon>
        <taxon>Oxymonadida</taxon>
        <taxon>Streblomastigidae</taxon>
        <taxon>Streblomastix</taxon>
    </lineage>
</organism>
<evidence type="ECO:0000313" key="3">
    <source>
        <dbReference type="Proteomes" id="UP000324800"/>
    </source>
</evidence>
<proteinExistence type="predicted"/>
<evidence type="ECO:0000313" key="2">
    <source>
        <dbReference type="EMBL" id="KAA6362851.1"/>
    </source>
</evidence>
<dbReference type="EMBL" id="SNRW01023642">
    <property type="protein sequence ID" value="KAA6362851.1"/>
    <property type="molecule type" value="Genomic_DNA"/>
</dbReference>
<evidence type="ECO:0000256" key="1">
    <source>
        <dbReference type="SAM" id="MobiDB-lite"/>
    </source>
</evidence>
<feature type="region of interest" description="Disordered" evidence="1">
    <location>
        <begin position="260"/>
        <end position="282"/>
    </location>
</feature>